<keyword evidence="2" id="KW-0472">Membrane</keyword>
<comment type="caution">
    <text evidence="3">The sequence shown here is derived from an EMBL/GenBank/DDBJ whole genome shotgun (WGS) entry which is preliminary data.</text>
</comment>
<evidence type="ECO:0000313" key="4">
    <source>
        <dbReference type="Proteomes" id="UP000189670"/>
    </source>
</evidence>
<protein>
    <submittedName>
        <fullName evidence="3">YggT family protein</fullName>
    </submittedName>
</protein>
<sequence length="207" mass="23686">MESIIGGLLKAIATFIHIGLMIYIWCIIIRAIISWLSPDPYNPAVRFLYKITDPVFYRVRQLLPLDFGGIDFSPIILIFAIYFIDELTMSIFGGMAASLMGHQAFKGTHVFAYLLQAIAGIMHSILWILMILIIIRAIMSFVNPDPYNPIVQFVYRATDPSLDFFRSRLPLEYEDFDLSPLFVLLLLYLLDTLILSTLHSASMSFMY</sequence>
<proteinExistence type="inferred from homology"/>
<dbReference type="InterPro" id="IPR003425">
    <property type="entry name" value="CCB3/YggT"/>
</dbReference>
<feature type="transmembrane region" description="Helical" evidence="2">
    <location>
        <begin position="178"/>
        <end position="198"/>
    </location>
</feature>
<feature type="transmembrane region" description="Helical" evidence="2">
    <location>
        <begin position="111"/>
        <end position="139"/>
    </location>
</feature>
<dbReference type="EMBL" id="ATBP01000603">
    <property type="protein sequence ID" value="ETR69609.1"/>
    <property type="molecule type" value="Genomic_DNA"/>
</dbReference>
<dbReference type="PANTHER" id="PTHR33219:SF14">
    <property type="entry name" value="PROTEIN COFACTOR ASSEMBLY OF COMPLEX C SUBUNIT B CCB3, CHLOROPLASTIC-RELATED"/>
    <property type="match status" value="1"/>
</dbReference>
<feature type="transmembrane region" description="Helical" evidence="2">
    <location>
        <begin position="12"/>
        <end position="33"/>
    </location>
</feature>
<evidence type="ECO:0000256" key="1">
    <source>
        <dbReference type="ARBA" id="ARBA00010894"/>
    </source>
</evidence>
<evidence type="ECO:0000256" key="2">
    <source>
        <dbReference type="SAM" id="Phobius"/>
    </source>
</evidence>
<accession>A0A1V1P3Y3</accession>
<dbReference type="GO" id="GO:0016020">
    <property type="term" value="C:membrane"/>
    <property type="evidence" value="ECO:0007669"/>
    <property type="project" value="InterPro"/>
</dbReference>
<reference evidence="4" key="1">
    <citation type="submission" date="2012-11" db="EMBL/GenBank/DDBJ databases">
        <authorList>
            <person name="Lucero-Rivera Y.E."/>
            <person name="Tovar-Ramirez D."/>
        </authorList>
    </citation>
    <scope>NUCLEOTIDE SEQUENCE [LARGE SCALE GENOMIC DNA]</scope>
    <source>
        <strain evidence="4">Araruama</strain>
    </source>
</reference>
<name>A0A1V1P3Y3_9BACT</name>
<evidence type="ECO:0000313" key="3">
    <source>
        <dbReference type="EMBL" id="ETR69609.1"/>
    </source>
</evidence>
<keyword evidence="2" id="KW-0812">Transmembrane</keyword>
<gene>
    <name evidence="3" type="ORF">OMM_03828</name>
</gene>
<feature type="transmembrane region" description="Helical" evidence="2">
    <location>
        <begin position="75"/>
        <end position="99"/>
    </location>
</feature>
<comment type="similarity">
    <text evidence="1">Belongs to the YggT family.</text>
</comment>
<dbReference type="PANTHER" id="PTHR33219">
    <property type="entry name" value="YLMG HOMOLOG PROTEIN 2, CHLOROPLASTIC"/>
    <property type="match status" value="1"/>
</dbReference>
<dbReference type="Proteomes" id="UP000189670">
    <property type="component" value="Unassembled WGS sequence"/>
</dbReference>
<dbReference type="AlphaFoldDB" id="A0A1V1P3Y3"/>
<dbReference type="Pfam" id="PF02325">
    <property type="entry name" value="CCB3_YggT"/>
    <property type="match status" value="2"/>
</dbReference>
<organism evidence="3 4">
    <name type="scientific">Candidatus Magnetoglobus multicellularis str. Araruama</name>
    <dbReference type="NCBI Taxonomy" id="890399"/>
    <lineage>
        <taxon>Bacteria</taxon>
        <taxon>Pseudomonadati</taxon>
        <taxon>Thermodesulfobacteriota</taxon>
        <taxon>Desulfobacteria</taxon>
        <taxon>Desulfobacterales</taxon>
        <taxon>Desulfobacteraceae</taxon>
        <taxon>Candidatus Magnetoglobus</taxon>
    </lineage>
</organism>
<keyword evidence="2" id="KW-1133">Transmembrane helix</keyword>